<dbReference type="InterPro" id="IPR003795">
    <property type="entry name" value="DUF192"/>
</dbReference>
<dbReference type="AlphaFoldDB" id="A0A330L6A5"/>
<keyword evidence="3" id="KW-1185">Reference proteome</keyword>
<evidence type="ECO:0008006" key="4">
    <source>
        <dbReference type="Google" id="ProtNLM"/>
    </source>
</evidence>
<keyword evidence="1" id="KW-1133">Transmembrane helix</keyword>
<organism evidence="2 3">
    <name type="scientific">Nitrospira lenta</name>
    <dbReference type="NCBI Taxonomy" id="1436998"/>
    <lineage>
        <taxon>Bacteria</taxon>
        <taxon>Pseudomonadati</taxon>
        <taxon>Nitrospirota</taxon>
        <taxon>Nitrospiria</taxon>
        <taxon>Nitrospirales</taxon>
        <taxon>Nitrospiraceae</taxon>
        <taxon>Nitrospira</taxon>
    </lineage>
</organism>
<evidence type="ECO:0000256" key="1">
    <source>
        <dbReference type="SAM" id="Phobius"/>
    </source>
</evidence>
<dbReference type="Pfam" id="PF02643">
    <property type="entry name" value="DUF192"/>
    <property type="match status" value="1"/>
</dbReference>
<reference evidence="3" key="1">
    <citation type="submission" date="2018-04" db="EMBL/GenBank/DDBJ databases">
        <authorList>
            <person name="Lucker S."/>
            <person name="Sakoula D."/>
        </authorList>
    </citation>
    <scope>NUCLEOTIDE SEQUENCE [LARGE SCALE GENOMIC DNA]</scope>
</reference>
<name>A0A330L6A5_9BACT</name>
<protein>
    <recommendedName>
        <fullName evidence="4">DUF192 domain-containing protein</fullName>
    </recommendedName>
</protein>
<dbReference type="Proteomes" id="UP000248168">
    <property type="component" value="Unassembled WGS sequence"/>
</dbReference>
<keyword evidence="1" id="KW-0812">Transmembrane</keyword>
<feature type="transmembrane region" description="Helical" evidence="1">
    <location>
        <begin position="35"/>
        <end position="53"/>
    </location>
</feature>
<accession>A0A330L6A5</accession>
<evidence type="ECO:0000313" key="2">
    <source>
        <dbReference type="EMBL" id="SPP64846.1"/>
    </source>
</evidence>
<dbReference type="InParanoid" id="A0A330L6A5"/>
<sequence length="183" mass="20810">MRPSQACEYLLTPKANVMGLTQSQGSDREQKKKRIIMMILLAILLMSVSMFLVPQKDTDVIVVTFPRGETIEAEVAETPEKLLFGLAFREQLPPNTGMLYIFESNGLHRVRTKEFRFPVDMIWVDESHHVVHTVEGASPCEKDPCPFFGPPPEPARYVLQTEPGLIKRFGVANGDELKYFLRM</sequence>
<dbReference type="PANTHER" id="PTHR37953">
    <property type="entry name" value="UPF0127 PROTEIN MJ1496"/>
    <property type="match status" value="1"/>
</dbReference>
<gene>
    <name evidence="2" type="ORF">NITLEN_20486</name>
</gene>
<keyword evidence="1" id="KW-0472">Membrane</keyword>
<dbReference type="Gene3D" id="2.60.120.1140">
    <property type="entry name" value="Protein of unknown function DUF192"/>
    <property type="match status" value="1"/>
</dbReference>
<dbReference type="PANTHER" id="PTHR37953:SF1">
    <property type="entry name" value="UPF0127 PROTEIN MJ1496"/>
    <property type="match status" value="1"/>
</dbReference>
<proteinExistence type="predicted"/>
<evidence type="ECO:0000313" key="3">
    <source>
        <dbReference type="Proteomes" id="UP000248168"/>
    </source>
</evidence>
<dbReference type="EMBL" id="OUNR01000012">
    <property type="protein sequence ID" value="SPP64846.1"/>
    <property type="molecule type" value="Genomic_DNA"/>
</dbReference>
<dbReference type="InterPro" id="IPR038695">
    <property type="entry name" value="Saro_0823-like_sf"/>
</dbReference>
<dbReference type="OrthoDB" id="9789274at2"/>